<gene>
    <name evidence="2" type="ORF">AQI94_15825</name>
</gene>
<reference evidence="2 3" key="1">
    <citation type="submission" date="2015-10" db="EMBL/GenBank/DDBJ databases">
        <title>Draft genome sequence of Streptomyces pseudovenezuelae DSM 40212, type strain for the species Streptomyces pseudovenezuelae.</title>
        <authorList>
            <person name="Ruckert C."/>
            <person name="Winkler A."/>
            <person name="Kalinowski J."/>
            <person name="Kampfer P."/>
            <person name="Glaeser S."/>
        </authorList>
    </citation>
    <scope>NUCLEOTIDE SEQUENCE [LARGE SCALE GENOMIC DNA]</scope>
    <source>
        <strain evidence="2 3">DSM 40212</strain>
    </source>
</reference>
<feature type="chain" id="PRO_5007153521" description="Peptidase inhibitor family I36" evidence="1">
    <location>
        <begin position="26"/>
        <end position="130"/>
    </location>
</feature>
<name>A0A117PRJ6_9ACTN</name>
<organism evidence="2 3">
    <name type="scientific">Streptomyces pseudovenezuelae</name>
    <dbReference type="NCBI Taxonomy" id="67350"/>
    <lineage>
        <taxon>Bacteria</taxon>
        <taxon>Bacillati</taxon>
        <taxon>Actinomycetota</taxon>
        <taxon>Actinomycetes</taxon>
        <taxon>Kitasatosporales</taxon>
        <taxon>Streptomycetaceae</taxon>
        <taxon>Streptomyces</taxon>
        <taxon>Streptomyces aurantiacus group</taxon>
    </lineage>
</organism>
<comment type="caution">
    <text evidence="2">The sequence shown here is derived from an EMBL/GenBank/DDBJ whole genome shotgun (WGS) entry which is preliminary data.</text>
</comment>
<evidence type="ECO:0000313" key="2">
    <source>
        <dbReference type="EMBL" id="KUM87753.1"/>
    </source>
</evidence>
<dbReference type="RefSeq" id="WP_051832041.1">
    <property type="nucleotide sequence ID" value="NZ_JBIBIM010000001.1"/>
</dbReference>
<accession>A0A117PRJ6</accession>
<evidence type="ECO:0000256" key="1">
    <source>
        <dbReference type="SAM" id="SignalP"/>
    </source>
</evidence>
<dbReference type="OrthoDB" id="4325857at2"/>
<dbReference type="AlphaFoldDB" id="A0A117PRJ6"/>
<dbReference type="Proteomes" id="UP000053039">
    <property type="component" value="Unassembled WGS sequence"/>
</dbReference>
<protein>
    <recommendedName>
        <fullName evidence="4">Peptidase inhibitor family I36</fullName>
    </recommendedName>
</protein>
<feature type="signal peptide" evidence="1">
    <location>
        <begin position="1"/>
        <end position="25"/>
    </location>
</feature>
<evidence type="ECO:0008006" key="4">
    <source>
        <dbReference type="Google" id="ProtNLM"/>
    </source>
</evidence>
<keyword evidence="1" id="KW-0732">Signal</keyword>
<proteinExistence type="predicted"/>
<evidence type="ECO:0000313" key="3">
    <source>
        <dbReference type="Proteomes" id="UP000053039"/>
    </source>
</evidence>
<dbReference type="EMBL" id="LMWM01000014">
    <property type="protein sequence ID" value="KUM87753.1"/>
    <property type="molecule type" value="Genomic_DNA"/>
</dbReference>
<sequence length="130" mass="13316">MVRTAVSAVAVAGSLMAVSAGPASASANADYYGCPYGAVCIYNGADPNSGIESGGVYWAYGPHNLSNQFGYHYVVNNQYGGAWVELCTGYNGTGRGESIIFGSPYGNSEDLGPINSIVLGTGNTFPCTPP</sequence>